<gene>
    <name evidence="3" type="ORF">FPY71_00875</name>
</gene>
<evidence type="ECO:0000313" key="3">
    <source>
        <dbReference type="EMBL" id="KAA0972652.1"/>
    </source>
</evidence>
<dbReference type="HAMAP" id="MF_00048">
    <property type="entry name" value="UPF0102"/>
    <property type="match status" value="1"/>
</dbReference>
<dbReference type="NCBIfam" id="NF009151">
    <property type="entry name" value="PRK12497.1-5"/>
    <property type="match status" value="1"/>
</dbReference>
<dbReference type="GO" id="GO:0003676">
    <property type="term" value="F:nucleic acid binding"/>
    <property type="evidence" value="ECO:0007669"/>
    <property type="project" value="InterPro"/>
</dbReference>
<evidence type="ECO:0000313" key="4">
    <source>
        <dbReference type="Proteomes" id="UP000324738"/>
    </source>
</evidence>
<dbReference type="InterPro" id="IPR011335">
    <property type="entry name" value="Restrct_endonuc-II-like"/>
</dbReference>
<dbReference type="PANTHER" id="PTHR34039:SF1">
    <property type="entry name" value="UPF0102 PROTEIN YRAN"/>
    <property type="match status" value="1"/>
</dbReference>
<organism evidence="3 4">
    <name type="scientific">Aureimonas fodinaquatilis</name>
    <dbReference type="NCBI Taxonomy" id="2565783"/>
    <lineage>
        <taxon>Bacteria</taxon>
        <taxon>Pseudomonadati</taxon>
        <taxon>Pseudomonadota</taxon>
        <taxon>Alphaproteobacteria</taxon>
        <taxon>Hyphomicrobiales</taxon>
        <taxon>Aurantimonadaceae</taxon>
        <taxon>Aureimonas</taxon>
    </lineage>
</organism>
<comment type="caution">
    <text evidence="3">The sequence shown here is derived from an EMBL/GenBank/DDBJ whole genome shotgun (WGS) entry which is preliminary data.</text>
</comment>
<dbReference type="OrthoDB" id="9812968at2"/>
<dbReference type="PANTHER" id="PTHR34039">
    <property type="entry name" value="UPF0102 PROTEIN YRAN"/>
    <property type="match status" value="1"/>
</dbReference>
<name>A0A5B0E2U8_9HYPH</name>
<dbReference type="EMBL" id="VTWH01000001">
    <property type="protein sequence ID" value="KAA0972652.1"/>
    <property type="molecule type" value="Genomic_DNA"/>
</dbReference>
<comment type="similarity">
    <text evidence="1 2">Belongs to the UPF0102 family.</text>
</comment>
<keyword evidence="4" id="KW-1185">Reference proteome</keyword>
<dbReference type="InterPro" id="IPR011856">
    <property type="entry name" value="tRNA_endonuc-like_dom_sf"/>
</dbReference>
<evidence type="ECO:0000256" key="1">
    <source>
        <dbReference type="ARBA" id="ARBA00006738"/>
    </source>
</evidence>
<dbReference type="Proteomes" id="UP000324738">
    <property type="component" value="Unassembled WGS sequence"/>
</dbReference>
<accession>A0A5B0E2U8</accession>
<evidence type="ECO:0000256" key="2">
    <source>
        <dbReference type="HAMAP-Rule" id="MF_00048"/>
    </source>
</evidence>
<protein>
    <recommendedName>
        <fullName evidence="2">UPF0102 protein FPY71_00875</fullName>
    </recommendedName>
</protein>
<dbReference type="RefSeq" id="WP_149298561.1">
    <property type="nucleotide sequence ID" value="NZ_VTWH01000001.1"/>
</dbReference>
<dbReference type="AlphaFoldDB" id="A0A5B0E2U8"/>
<dbReference type="Gene3D" id="3.40.1350.10">
    <property type="match status" value="1"/>
</dbReference>
<dbReference type="Pfam" id="PF02021">
    <property type="entry name" value="UPF0102"/>
    <property type="match status" value="1"/>
</dbReference>
<reference evidence="3 4" key="1">
    <citation type="submission" date="2019-08" db="EMBL/GenBank/DDBJ databases">
        <title>Aureimonas fodiniaquatilis sp. nov., isolated from a coal mine wastewater.</title>
        <authorList>
            <person name="Kim W."/>
        </authorList>
    </citation>
    <scope>NUCLEOTIDE SEQUENCE [LARGE SCALE GENOMIC DNA]</scope>
    <source>
        <strain evidence="3 4">CAU 1482</strain>
    </source>
</reference>
<dbReference type="InterPro" id="IPR003509">
    <property type="entry name" value="UPF0102_YraN-like"/>
</dbReference>
<dbReference type="SUPFAM" id="SSF52980">
    <property type="entry name" value="Restriction endonuclease-like"/>
    <property type="match status" value="1"/>
</dbReference>
<sequence>MRQQQLRRLAQQNGHRAEKLAALVLRLKGYRILHRRYRTRLGEVDLIARRGKLIAIVEVKARPTLQQAVDAVTPAAWRRISNSADLWLMGCRDAAQVSLRFDIVAVCPRRWPVHISGAWQPV</sequence>
<proteinExistence type="inferred from homology"/>